<evidence type="ECO:0000256" key="2">
    <source>
        <dbReference type="SAM" id="MobiDB-lite"/>
    </source>
</evidence>
<protein>
    <submittedName>
        <fullName evidence="3">Uncharacterized protein</fullName>
    </submittedName>
</protein>
<dbReference type="Proteomes" id="UP001321760">
    <property type="component" value="Unassembled WGS sequence"/>
</dbReference>
<feature type="compositionally biased region" description="Polar residues" evidence="2">
    <location>
        <begin position="1"/>
        <end position="26"/>
    </location>
</feature>
<dbReference type="EMBL" id="MU865977">
    <property type="protein sequence ID" value="KAK4444402.1"/>
    <property type="molecule type" value="Genomic_DNA"/>
</dbReference>
<gene>
    <name evidence="3" type="ORF">QBC34DRAFT_474839</name>
</gene>
<reference evidence="3" key="2">
    <citation type="submission" date="2023-05" db="EMBL/GenBank/DDBJ databases">
        <authorList>
            <consortium name="Lawrence Berkeley National Laboratory"/>
            <person name="Steindorff A."/>
            <person name="Hensen N."/>
            <person name="Bonometti L."/>
            <person name="Westerberg I."/>
            <person name="Brannstrom I.O."/>
            <person name="Guillou S."/>
            <person name="Cros-Aarteil S."/>
            <person name="Calhoun S."/>
            <person name="Haridas S."/>
            <person name="Kuo A."/>
            <person name="Mondo S."/>
            <person name="Pangilinan J."/>
            <person name="Riley R."/>
            <person name="Labutti K."/>
            <person name="Andreopoulos B."/>
            <person name="Lipzen A."/>
            <person name="Chen C."/>
            <person name="Yanf M."/>
            <person name="Daum C."/>
            <person name="Ng V."/>
            <person name="Clum A."/>
            <person name="Ohm R."/>
            <person name="Martin F."/>
            <person name="Silar P."/>
            <person name="Natvig D."/>
            <person name="Lalanne C."/>
            <person name="Gautier V."/>
            <person name="Ament-Velasquez S.L."/>
            <person name="Kruys A."/>
            <person name="Hutchinson M.I."/>
            <person name="Powell A.J."/>
            <person name="Barry K."/>
            <person name="Miller A.N."/>
            <person name="Grigoriev I.V."/>
            <person name="Debuchy R."/>
            <person name="Gladieux P."/>
            <person name="Thoren M.H."/>
            <person name="Johannesson H."/>
        </authorList>
    </citation>
    <scope>NUCLEOTIDE SEQUENCE</scope>
    <source>
        <strain evidence="3">PSN243</strain>
    </source>
</reference>
<keyword evidence="1" id="KW-0175">Coiled coil</keyword>
<reference evidence="3" key="1">
    <citation type="journal article" date="2023" name="Mol. Phylogenet. Evol.">
        <title>Genome-scale phylogeny and comparative genomics of the fungal order Sordariales.</title>
        <authorList>
            <person name="Hensen N."/>
            <person name="Bonometti L."/>
            <person name="Westerberg I."/>
            <person name="Brannstrom I.O."/>
            <person name="Guillou S."/>
            <person name="Cros-Aarteil S."/>
            <person name="Calhoun S."/>
            <person name="Haridas S."/>
            <person name="Kuo A."/>
            <person name="Mondo S."/>
            <person name="Pangilinan J."/>
            <person name="Riley R."/>
            <person name="LaButti K."/>
            <person name="Andreopoulos B."/>
            <person name="Lipzen A."/>
            <person name="Chen C."/>
            <person name="Yan M."/>
            <person name="Daum C."/>
            <person name="Ng V."/>
            <person name="Clum A."/>
            <person name="Steindorff A."/>
            <person name="Ohm R.A."/>
            <person name="Martin F."/>
            <person name="Silar P."/>
            <person name="Natvig D.O."/>
            <person name="Lalanne C."/>
            <person name="Gautier V."/>
            <person name="Ament-Velasquez S.L."/>
            <person name="Kruys A."/>
            <person name="Hutchinson M.I."/>
            <person name="Powell A.J."/>
            <person name="Barry K."/>
            <person name="Miller A.N."/>
            <person name="Grigoriev I.V."/>
            <person name="Debuchy R."/>
            <person name="Gladieux P."/>
            <person name="Hiltunen Thoren M."/>
            <person name="Johannesson H."/>
        </authorList>
    </citation>
    <scope>NUCLEOTIDE SEQUENCE</scope>
    <source>
        <strain evidence="3">PSN243</strain>
    </source>
</reference>
<organism evidence="3 4">
    <name type="scientific">Podospora aff. communis PSN243</name>
    <dbReference type="NCBI Taxonomy" id="3040156"/>
    <lineage>
        <taxon>Eukaryota</taxon>
        <taxon>Fungi</taxon>
        <taxon>Dikarya</taxon>
        <taxon>Ascomycota</taxon>
        <taxon>Pezizomycotina</taxon>
        <taxon>Sordariomycetes</taxon>
        <taxon>Sordariomycetidae</taxon>
        <taxon>Sordariales</taxon>
        <taxon>Podosporaceae</taxon>
        <taxon>Podospora</taxon>
    </lineage>
</organism>
<feature type="compositionally biased region" description="Polar residues" evidence="2">
    <location>
        <begin position="58"/>
        <end position="76"/>
    </location>
</feature>
<evidence type="ECO:0000313" key="4">
    <source>
        <dbReference type="Proteomes" id="UP001321760"/>
    </source>
</evidence>
<proteinExistence type="predicted"/>
<sequence>MDNGPTSMTDCSSNETVCLTQQNGQAPKQPDRARNVDQRARRIPANVLAMGPSLPMGPSQSIGAQTNRPFSTSENVRSPLAAKKPTRSCPTITNTTIQPVTPLPDSPIGTSGCLFGEIDRFAKASTWCGHALCSLYQNTSYNWRREIKWEVIQAIERARSEQQEQHACLLAEIQRLRTELDAAHSHICSLQPYQQELTAEEAGRAYDDVVNGVSFWVTGFLAPILDNAEHRPFIDRRRRAHGQKLRDAVQ</sequence>
<keyword evidence="4" id="KW-1185">Reference proteome</keyword>
<feature type="region of interest" description="Disordered" evidence="2">
    <location>
        <begin position="49"/>
        <end position="103"/>
    </location>
</feature>
<evidence type="ECO:0000256" key="1">
    <source>
        <dbReference type="SAM" id="Coils"/>
    </source>
</evidence>
<comment type="caution">
    <text evidence="3">The sequence shown here is derived from an EMBL/GenBank/DDBJ whole genome shotgun (WGS) entry which is preliminary data.</text>
</comment>
<feature type="region of interest" description="Disordered" evidence="2">
    <location>
        <begin position="1"/>
        <end position="37"/>
    </location>
</feature>
<name>A0AAV9G9B5_9PEZI</name>
<evidence type="ECO:0000313" key="3">
    <source>
        <dbReference type="EMBL" id="KAK4444402.1"/>
    </source>
</evidence>
<feature type="coiled-coil region" evidence="1">
    <location>
        <begin position="152"/>
        <end position="179"/>
    </location>
</feature>
<accession>A0AAV9G9B5</accession>
<feature type="compositionally biased region" description="Polar residues" evidence="2">
    <location>
        <begin position="88"/>
        <end position="99"/>
    </location>
</feature>
<dbReference type="AlphaFoldDB" id="A0AAV9G9B5"/>